<name>A0ACC2AQN5_DIPCM</name>
<evidence type="ECO:0000313" key="2">
    <source>
        <dbReference type="Proteomes" id="UP001162992"/>
    </source>
</evidence>
<accession>A0ACC2AQN5</accession>
<dbReference type="EMBL" id="CM055111">
    <property type="protein sequence ID" value="KAJ7519795.1"/>
    <property type="molecule type" value="Genomic_DNA"/>
</dbReference>
<evidence type="ECO:0000313" key="1">
    <source>
        <dbReference type="EMBL" id="KAJ7519795.1"/>
    </source>
</evidence>
<gene>
    <name evidence="1" type="ORF">O6H91_20G055600</name>
</gene>
<keyword evidence="2" id="KW-1185">Reference proteome</keyword>
<sequence length="168" mass="18132">MTERRLGVAIDFSATSKLALQWTLNNLARSGDYLLVITVVSDYNEIAEAQLWEESGSPLIPLSELGDAHLMKKYGVTFDSEVLSLLELAAEEKQLIVVAKAYYGDARDKLCDAAANIPLDCLILGSRGSGTLKRILLGSVSNYVVSHATCPVTIVNVPQNVAPSSHKV</sequence>
<reference evidence="2" key="1">
    <citation type="journal article" date="2024" name="Proc. Natl. Acad. Sci. U.S.A.">
        <title>Extraordinary preservation of gene collinearity over three hundred million years revealed in homosporous lycophytes.</title>
        <authorList>
            <person name="Li C."/>
            <person name="Wickell D."/>
            <person name="Kuo L.Y."/>
            <person name="Chen X."/>
            <person name="Nie B."/>
            <person name="Liao X."/>
            <person name="Peng D."/>
            <person name="Ji J."/>
            <person name="Jenkins J."/>
            <person name="Williams M."/>
            <person name="Shu S."/>
            <person name="Plott C."/>
            <person name="Barry K."/>
            <person name="Rajasekar S."/>
            <person name="Grimwood J."/>
            <person name="Han X."/>
            <person name="Sun S."/>
            <person name="Hou Z."/>
            <person name="He W."/>
            <person name="Dai G."/>
            <person name="Sun C."/>
            <person name="Schmutz J."/>
            <person name="Leebens-Mack J.H."/>
            <person name="Li F.W."/>
            <person name="Wang L."/>
        </authorList>
    </citation>
    <scope>NUCLEOTIDE SEQUENCE [LARGE SCALE GENOMIC DNA]</scope>
    <source>
        <strain evidence="2">cv. PW_Plant_1</strain>
    </source>
</reference>
<proteinExistence type="predicted"/>
<protein>
    <submittedName>
        <fullName evidence="1">Uncharacterized protein</fullName>
    </submittedName>
</protein>
<organism evidence="1 2">
    <name type="scientific">Diphasiastrum complanatum</name>
    <name type="common">Issler's clubmoss</name>
    <name type="synonym">Lycopodium complanatum</name>
    <dbReference type="NCBI Taxonomy" id="34168"/>
    <lineage>
        <taxon>Eukaryota</taxon>
        <taxon>Viridiplantae</taxon>
        <taxon>Streptophyta</taxon>
        <taxon>Embryophyta</taxon>
        <taxon>Tracheophyta</taxon>
        <taxon>Lycopodiopsida</taxon>
        <taxon>Lycopodiales</taxon>
        <taxon>Lycopodiaceae</taxon>
        <taxon>Lycopodioideae</taxon>
        <taxon>Diphasiastrum</taxon>
    </lineage>
</organism>
<dbReference type="Proteomes" id="UP001162992">
    <property type="component" value="Chromosome 20"/>
</dbReference>
<comment type="caution">
    <text evidence="1">The sequence shown here is derived from an EMBL/GenBank/DDBJ whole genome shotgun (WGS) entry which is preliminary data.</text>
</comment>